<dbReference type="PIRSF" id="PIRSF006324">
    <property type="entry name" value="LeuE"/>
    <property type="match status" value="1"/>
</dbReference>
<keyword evidence="2" id="KW-1003">Cell membrane</keyword>
<feature type="transmembrane region" description="Helical" evidence="6">
    <location>
        <begin position="173"/>
        <end position="192"/>
    </location>
</feature>
<evidence type="ECO:0000256" key="2">
    <source>
        <dbReference type="ARBA" id="ARBA00022475"/>
    </source>
</evidence>
<accession>A0AAW7Y8X5</accession>
<evidence type="ECO:0000256" key="3">
    <source>
        <dbReference type="ARBA" id="ARBA00022692"/>
    </source>
</evidence>
<dbReference type="Pfam" id="PF01810">
    <property type="entry name" value="LysE"/>
    <property type="match status" value="1"/>
</dbReference>
<feature type="transmembrane region" description="Helical" evidence="6">
    <location>
        <begin position="72"/>
        <end position="96"/>
    </location>
</feature>
<gene>
    <name evidence="7" type="ORF">Q4568_21435</name>
</gene>
<dbReference type="RefSeq" id="WP_303501586.1">
    <property type="nucleotide sequence ID" value="NZ_JAUOPU010000039.1"/>
</dbReference>
<feature type="transmembrane region" description="Helical" evidence="6">
    <location>
        <begin position="41"/>
        <end position="66"/>
    </location>
</feature>
<feature type="transmembrane region" description="Helical" evidence="6">
    <location>
        <begin position="6"/>
        <end position="29"/>
    </location>
</feature>
<proteinExistence type="predicted"/>
<keyword evidence="3 6" id="KW-0812">Transmembrane</keyword>
<dbReference type="AlphaFoldDB" id="A0AAW7Y8X5"/>
<evidence type="ECO:0000313" key="8">
    <source>
        <dbReference type="Proteomes" id="UP001170624"/>
    </source>
</evidence>
<dbReference type="PANTHER" id="PTHR30086">
    <property type="entry name" value="ARGININE EXPORTER PROTEIN ARGO"/>
    <property type="match status" value="1"/>
</dbReference>
<evidence type="ECO:0000256" key="5">
    <source>
        <dbReference type="ARBA" id="ARBA00023136"/>
    </source>
</evidence>
<evidence type="ECO:0000256" key="1">
    <source>
        <dbReference type="ARBA" id="ARBA00004651"/>
    </source>
</evidence>
<evidence type="ECO:0000256" key="6">
    <source>
        <dbReference type="SAM" id="Phobius"/>
    </source>
</evidence>
<organism evidence="7 8">
    <name type="scientific">Photobacterium sanguinicancri</name>
    <dbReference type="NCBI Taxonomy" id="875932"/>
    <lineage>
        <taxon>Bacteria</taxon>
        <taxon>Pseudomonadati</taxon>
        <taxon>Pseudomonadota</taxon>
        <taxon>Gammaproteobacteria</taxon>
        <taxon>Vibrionales</taxon>
        <taxon>Vibrionaceae</taxon>
        <taxon>Photobacterium</taxon>
    </lineage>
</organism>
<keyword evidence="4 6" id="KW-1133">Transmembrane helix</keyword>
<dbReference type="InterPro" id="IPR001123">
    <property type="entry name" value="LeuE-type"/>
</dbReference>
<evidence type="ECO:0000313" key="7">
    <source>
        <dbReference type="EMBL" id="MDO6545106.1"/>
    </source>
</evidence>
<dbReference type="Proteomes" id="UP001170624">
    <property type="component" value="Unassembled WGS sequence"/>
</dbReference>
<comment type="subcellular location">
    <subcellularLocation>
        <location evidence="1">Cell membrane</location>
        <topology evidence="1">Multi-pass membrane protein</topology>
    </subcellularLocation>
</comment>
<dbReference type="GO" id="GO:0015171">
    <property type="term" value="F:amino acid transmembrane transporter activity"/>
    <property type="evidence" value="ECO:0007669"/>
    <property type="project" value="TreeGrafter"/>
</dbReference>
<feature type="transmembrane region" description="Helical" evidence="6">
    <location>
        <begin position="140"/>
        <end position="161"/>
    </location>
</feature>
<comment type="caution">
    <text evidence="7">The sequence shown here is derived from an EMBL/GenBank/DDBJ whole genome shotgun (WGS) entry which is preliminary data.</text>
</comment>
<protein>
    <submittedName>
        <fullName evidence="7">LysE family translocator</fullName>
    </submittedName>
</protein>
<reference evidence="7" key="1">
    <citation type="submission" date="2023-07" db="EMBL/GenBank/DDBJ databases">
        <title>Genome content predicts the carbon catabolic preferences of heterotrophic bacteria.</title>
        <authorList>
            <person name="Gralka M."/>
        </authorList>
    </citation>
    <scope>NUCLEOTIDE SEQUENCE</scope>
    <source>
        <strain evidence="7">G2M05</strain>
    </source>
</reference>
<keyword evidence="5 6" id="KW-0472">Membrane</keyword>
<sequence length="231" mass="24901">MNEVTTLFTLVTVHIIALMSPGPDFALVVQNAGRYGRQTGISIALGLSLGILMHSILSLTGASLLIHQHPMLFALLQAAGGSYLLWLGIGAVKGILLPLWRVKRSSEHSNEKSQPATQPAASPTPPRVLANRKQALMKGFTTNILNPKALVFFISLLSTLVPADMSLTGKISAIAILWLTSFMWFALLAWLLTGKRLQQKLQYAAPYIDGICGVLFISIGSIILWSVVSGI</sequence>
<name>A0AAW7Y8X5_9GAMM</name>
<feature type="transmembrane region" description="Helical" evidence="6">
    <location>
        <begin position="204"/>
        <end position="228"/>
    </location>
</feature>
<dbReference type="EMBL" id="JAUOPU010000039">
    <property type="protein sequence ID" value="MDO6545106.1"/>
    <property type="molecule type" value="Genomic_DNA"/>
</dbReference>
<dbReference type="PANTHER" id="PTHR30086:SF17">
    <property type="entry name" value="LYSE FAMILY TRANSLOCATOR"/>
    <property type="match status" value="1"/>
</dbReference>
<evidence type="ECO:0000256" key="4">
    <source>
        <dbReference type="ARBA" id="ARBA00022989"/>
    </source>
</evidence>
<dbReference type="GO" id="GO:0005886">
    <property type="term" value="C:plasma membrane"/>
    <property type="evidence" value="ECO:0007669"/>
    <property type="project" value="UniProtKB-SubCell"/>
</dbReference>